<sequence>MRVTSRVRHHCVGISAAPSHSPRTLSDCVSVRIGMRREALLKDKAIAY</sequence>
<proteinExistence type="predicted"/>
<protein>
    <submittedName>
        <fullName evidence="1">Uncharacterized protein</fullName>
    </submittedName>
</protein>
<dbReference type="EMBL" id="CADCTY010001214">
    <property type="protein sequence ID" value="CAA9362836.1"/>
    <property type="molecule type" value="Genomic_DNA"/>
</dbReference>
<accession>A0A6J4MLM7</accession>
<organism evidence="1">
    <name type="scientific">uncultured Leptolyngbya sp</name>
    <dbReference type="NCBI Taxonomy" id="332963"/>
    <lineage>
        <taxon>Bacteria</taxon>
        <taxon>Bacillati</taxon>
        <taxon>Cyanobacteriota</taxon>
        <taxon>Cyanophyceae</taxon>
        <taxon>Leptolyngbyales</taxon>
        <taxon>Leptolyngbyaceae</taxon>
        <taxon>Leptolyngbya group</taxon>
        <taxon>Leptolyngbya</taxon>
        <taxon>environmental samples</taxon>
    </lineage>
</organism>
<name>A0A6J4MLM7_9CYAN</name>
<evidence type="ECO:0000313" key="1">
    <source>
        <dbReference type="EMBL" id="CAA9362836.1"/>
    </source>
</evidence>
<reference evidence="1" key="1">
    <citation type="submission" date="2020-02" db="EMBL/GenBank/DDBJ databases">
        <authorList>
            <person name="Meier V. D."/>
        </authorList>
    </citation>
    <scope>NUCLEOTIDE SEQUENCE</scope>
    <source>
        <strain evidence="1">AVDCRST_MAG94</strain>
    </source>
</reference>
<gene>
    <name evidence="1" type="ORF">AVDCRST_MAG94-3488</name>
</gene>
<dbReference type="AlphaFoldDB" id="A0A6J4MLM7"/>